<keyword evidence="1" id="KW-0472">Membrane</keyword>
<keyword evidence="2" id="KW-0732">Signal</keyword>
<feature type="signal peptide" evidence="2">
    <location>
        <begin position="1"/>
        <end position="19"/>
    </location>
</feature>
<feature type="chain" id="PRO_5046016624" description="DUF4129 domain-containing protein" evidence="2">
    <location>
        <begin position="20"/>
        <end position="230"/>
    </location>
</feature>
<name>A0ABZ0IJ90_9BACT</name>
<dbReference type="RefSeq" id="WP_317487195.1">
    <property type="nucleotide sequence ID" value="NZ_CP136051.1"/>
</dbReference>
<reference evidence="3 4" key="1">
    <citation type="journal article" date="2023" name="Microbiol. Resour. Announc.">
        <title>Complete Genome Sequence of Imperialibacter roseus strain P4T.</title>
        <authorList>
            <person name="Tizabi D.R."/>
            <person name="Bachvaroff T."/>
            <person name="Hill R.T."/>
        </authorList>
    </citation>
    <scope>NUCLEOTIDE SEQUENCE [LARGE SCALE GENOMIC DNA]</scope>
    <source>
        <strain evidence="3 4">P4T</strain>
    </source>
</reference>
<dbReference type="PROSITE" id="PS51257">
    <property type="entry name" value="PROKAR_LIPOPROTEIN"/>
    <property type="match status" value="1"/>
</dbReference>
<evidence type="ECO:0000256" key="1">
    <source>
        <dbReference type="SAM" id="Phobius"/>
    </source>
</evidence>
<evidence type="ECO:0000256" key="2">
    <source>
        <dbReference type="SAM" id="SignalP"/>
    </source>
</evidence>
<keyword evidence="1" id="KW-1133">Transmembrane helix</keyword>
<gene>
    <name evidence="3" type="ORF">RT717_14995</name>
</gene>
<sequence length="230" mass="25793">MKIFSKAVFAFAATSIAWGACLYAEARWLAGERAFDRAAMEAYKADPAFDYVSLRPEGISLWDQLWLWIFSLIGRLFGGPNGQNIGQILWLLFLAAVVVGAAYLIIKMQYGSVFSKSNEAGSSAFTVYGGSQQVDYNKRINEALEAGDLKMAIRYLYMKGLTNLSDQNLLKIRSWKTGADYASELSGDQKSKFIQLKQVFEYTWYGEFEPDETDVQLCKATVADLEKKKA</sequence>
<evidence type="ECO:0000313" key="3">
    <source>
        <dbReference type="EMBL" id="WOK04385.1"/>
    </source>
</evidence>
<accession>A0ABZ0IJ90</accession>
<keyword evidence="1" id="KW-0812">Transmembrane</keyword>
<protein>
    <recommendedName>
        <fullName evidence="5">DUF4129 domain-containing protein</fullName>
    </recommendedName>
</protein>
<organism evidence="3 4">
    <name type="scientific">Imperialibacter roseus</name>
    <dbReference type="NCBI Taxonomy" id="1324217"/>
    <lineage>
        <taxon>Bacteria</taxon>
        <taxon>Pseudomonadati</taxon>
        <taxon>Bacteroidota</taxon>
        <taxon>Cytophagia</taxon>
        <taxon>Cytophagales</taxon>
        <taxon>Flammeovirgaceae</taxon>
        <taxon>Imperialibacter</taxon>
    </lineage>
</organism>
<keyword evidence="4" id="KW-1185">Reference proteome</keyword>
<evidence type="ECO:0008006" key="5">
    <source>
        <dbReference type="Google" id="ProtNLM"/>
    </source>
</evidence>
<dbReference type="Proteomes" id="UP001302349">
    <property type="component" value="Chromosome"/>
</dbReference>
<feature type="transmembrane region" description="Helical" evidence="1">
    <location>
        <begin position="88"/>
        <end position="106"/>
    </location>
</feature>
<proteinExistence type="predicted"/>
<evidence type="ECO:0000313" key="4">
    <source>
        <dbReference type="Proteomes" id="UP001302349"/>
    </source>
</evidence>
<dbReference type="EMBL" id="CP136051">
    <property type="protein sequence ID" value="WOK04385.1"/>
    <property type="molecule type" value="Genomic_DNA"/>
</dbReference>